<dbReference type="HOGENOM" id="CLU_025191_0_0_12"/>
<keyword evidence="2" id="KW-0472">Membrane</keyword>
<gene>
    <name evidence="3" type="ORF">HMPREF9733_00203</name>
</gene>
<dbReference type="PATRIC" id="fig|999437.3.peg.201"/>
<evidence type="ECO:0000313" key="4">
    <source>
        <dbReference type="Proteomes" id="UP000016183"/>
    </source>
</evidence>
<evidence type="ECO:0000313" key="3">
    <source>
        <dbReference type="EMBL" id="EMB27761.1"/>
    </source>
</evidence>
<dbReference type="RefSeq" id="WP_010692511.1">
    <property type="nucleotide sequence ID" value="NZ_KB442453.1"/>
</dbReference>
<dbReference type="Proteomes" id="UP000016183">
    <property type="component" value="Unassembled WGS sequence"/>
</dbReference>
<proteinExistence type="predicted"/>
<keyword evidence="2" id="KW-1133">Transmembrane helix</keyword>
<keyword evidence="2" id="KW-0812">Transmembrane</keyword>
<evidence type="ECO:0000256" key="1">
    <source>
        <dbReference type="SAM" id="MobiDB-lite"/>
    </source>
</evidence>
<evidence type="ECO:0000256" key="2">
    <source>
        <dbReference type="SAM" id="Phobius"/>
    </source>
</evidence>
<dbReference type="PANTHER" id="PTHR45795:SF1">
    <property type="entry name" value="MACRO DOMAIN-CONTAINING PROTEIN"/>
    <property type="match status" value="1"/>
</dbReference>
<dbReference type="OrthoDB" id="363256at2"/>
<dbReference type="AlphaFoldDB" id="M2AWM5"/>
<organism evidence="3 4">
    <name type="scientific">Treponema denticola SP33</name>
    <dbReference type="NCBI Taxonomy" id="999437"/>
    <lineage>
        <taxon>Bacteria</taxon>
        <taxon>Pseudomonadati</taxon>
        <taxon>Spirochaetota</taxon>
        <taxon>Spirochaetia</taxon>
        <taxon>Spirochaetales</taxon>
        <taxon>Treponemataceae</taxon>
        <taxon>Treponema</taxon>
    </lineage>
</organism>
<name>M2AWM5_TREDN</name>
<feature type="region of interest" description="Disordered" evidence="1">
    <location>
        <begin position="519"/>
        <end position="539"/>
    </location>
</feature>
<dbReference type="PANTHER" id="PTHR45795">
    <property type="entry name" value="EARLY GAMETOCYTE ENRICHED PHOSPHOPROTEIN EGXP"/>
    <property type="match status" value="1"/>
</dbReference>
<dbReference type="InterPro" id="IPR053300">
    <property type="entry name" value="Homeobox-like_regulator"/>
</dbReference>
<accession>M2AWM5</accession>
<comment type="caution">
    <text evidence="3">The sequence shown here is derived from an EMBL/GenBank/DDBJ whole genome shotgun (WGS) entry which is preliminary data.</text>
</comment>
<dbReference type="EMBL" id="AGDZ01000005">
    <property type="protein sequence ID" value="EMB27761.1"/>
    <property type="molecule type" value="Genomic_DNA"/>
</dbReference>
<sequence length="792" mass="89300">MRTSLKVFISLVISLAVFSGLLYLTASGYESFTETKIYKPSILRHINENLKELEKTFIAWNDENTELFKNFLREEALMSAVKQDQDQSDIEARNNTISKIISTVPGFAGLRIIDSQYQKIHFSTFPEDILSKTNSMLSYKRYNDAGNLIPYQHIASADKPEVKITASTAFDVILYSLPFYDTYDVYRGTAVFYISGNSFLYHLVSQNILSISDGLALLSDESHTIIGLLTGNHNVVSPELKEAVLNDWERVPQNVRIIGLDRENSWVLITKKSDFGYVGRITEKDVFMFPMTVKYFLIFTVFVTIFLMSFLLLNIKRNRLFIAQNKIQALHWSILKNYLKTSQNENWAELQKELEYHRHEVNAEIKKGLGKKLLETKGKEIDDLLQNSWQEIFDIINKSSRNKALSQDLKNVKSETLINLLMEAVKAQKDVSDKTKSVPEVEELDKIEDAEAVEELGEAEEADAVEELGEAEEAEAVEELGEAEEAEAVEELGEIEEAEAVEELGEAEEADAVEELDEAEEAEAVEELSEAEEPEAVEELDEIKEADAVEELDEIKEAEAVEELGEIEEAEAVEELSEAEEPEAVEELDEIKEADAVEELDEAEEAETVEELDETEEAEAVEELSEAEEADAVEELGEAEEAEAVEELAESKVFDKIEHSETTTPLDTEEEITATESTDDPMLLFNDLGYTISGLDFSGLDIPISELEKTEAKKVEYITEDYSPIRSMWGKYNESPILGTLDVVGESDPVPLLDINEEQTIVNEDGVFIIRKTEPVKPENKDFKALVDSVLR</sequence>
<protein>
    <submittedName>
        <fullName evidence="3">Uncharacterized protein</fullName>
    </submittedName>
</protein>
<reference evidence="3 4" key="1">
    <citation type="submission" date="2012-01" db="EMBL/GenBank/DDBJ databases">
        <title>The Genome Sequence of Treponema denticola SP33.</title>
        <authorList>
            <consortium name="The Broad Institute Genome Sequencing Platform"/>
            <person name="Earl A."/>
            <person name="Ward D."/>
            <person name="Feldgarden M."/>
            <person name="Gevers D."/>
            <person name="Blanton J.M."/>
            <person name="Fenno C.J."/>
            <person name="Baranova O.V."/>
            <person name="Mathney J."/>
            <person name="Dewhirst F.E."/>
            <person name="Izard J."/>
            <person name="Young S.K."/>
            <person name="Zeng Q."/>
            <person name="Gargeya S."/>
            <person name="Fitzgerald M."/>
            <person name="Haas B."/>
            <person name="Abouelleil A."/>
            <person name="Alvarado L."/>
            <person name="Arachchi H.M."/>
            <person name="Berlin A."/>
            <person name="Chapman S.B."/>
            <person name="Gearin G."/>
            <person name="Goldberg J."/>
            <person name="Griggs A."/>
            <person name="Gujja S."/>
            <person name="Hansen M."/>
            <person name="Heiman D."/>
            <person name="Howarth C."/>
            <person name="Larimer J."/>
            <person name="Lui A."/>
            <person name="MacDonald P.J.P."/>
            <person name="McCowen C."/>
            <person name="Montmayeur A."/>
            <person name="Murphy C."/>
            <person name="Neiman D."/>
            <person name="Pearson M."/>
            <person name="Priest M."/>
            <person name="Roberts A."/>
            <person name="Saif S."/>
            <person name="Shea T."/>
            <person name="Sisk P."/>
            <person name="Stolte C."/>
            <person name="Sykes S."/>
            <person name="Wortman J."/>
            <person name="Nusbaum C."/>
            <person name="Birren B."/>
        </authorList>
    </citation>
    <scope>NUCLEOTIDE SEQUENCE [LARGE SCALE GENOMIC DNA]</scope>
    <source>
        <strain evidence="3 4">SP33</strain>
    </source>
</reference>
<feature type="transmembrane region" description="Helical" evidence="2">
    <location>
        <begin position="295"/>
        <end position="315"/>
    </location>
</feature>